<dbReference type="InterPro" id="IPR002049">
    <property type="entry name" value="LE_dom"/>
</dbReference>
<gene>
    <name evidence="8" type="ORF">L9F63_024700</name>
</gene>
<dbReference type="Gene3D" id="2.60.120.260">
    <property type="entry name" value="Galactose-binding domain-like"/>
    <property type="match status" value="1"/>
</dbReference>
<feature type="non-terminal residue" evidence="8">
    <location>
        <position position="1"/>
    </location>
</feature>
<dbReference type="PROSITE" id="PS51117">
    <property type="entry name" value="LAMININ_NTER"/>
    <property type="match status" value="1"/>
</dbReference>
<dbReference type="GO" id="GO:0043256">
    <property type="term" value="C:laminin complex"/>
    <property type="evidence" value="ECO:0007669"/>
    <property type="project" value="TreeGrafter"/>
</dbReference>
<dbReference type="CDD" id="cd00055">
    <property type="entry name" value="EGF_Lam"/>
    <property type="match status" value="1"/>
</dbReference>
<feature type="domain" description="Laminin N-terminal" evidence="7">
    <location>
        <begin position="24"/>
        <end position="263"/>
    </location>
</feature>
<reference evidence="8" key="2">
    <citation type="submission" date="2023-05" db="EMBL/GenBank/DDBJ databases">
        <authorList>
            <person name="Fouks B."/>
        </authorList>
    </citation>
    <scope>NUCLEOTIDE SEQUENCE</scope>
    <source>
        <strain evidence="8">Stay&amp;Tobe</strain>
        <tissue evidence="8">Testes</tissue>
    </source>
</reference>
<dbReference type="Pfam" id="PF00053">
    <property type="entry name" value="EGF_laminin"/>
    <property type="match status" value="1"/>
</dbReference>
<keyword evidence="2" id="KW-0272">Extracellular matrix</keyword>
<proteinExistence type="predicted"/>
<dbReference type="PROSITE" id="PS01248">
    <property type="entry name" value="EGF_LAM_1"/>
    <property type="match status" value="1"/>
</dbReference>
<sequence length="349" mass="40254">PFFVSTLIIIFSGGYPPVRPHPCEQSSCYPATGNLLIGREQRLSASSTCGLYSQERYCIVSHLEDRKKCFWCDSRPQNSNNPQLSHRIANIVYRHAPETHQRSWWQSQNGIENVTIQLDLEAEFHFTHLIITFKTFRPAAMLIERSYDFGSTWQVYRYFAYNCDESFPNVPRHAPRMLTDVVCESRYSNVAPSTDGEIIFRVLPPNLPIDDPYSQEVQNLLKMTNLRINFTKLHTLGDDLLDNREEIQEKYYYAINDMIVRGSCSCYGHASRCLPLPNVEPRTDMVHGRCECTHNTKGLNCEHCEDFFNDLPWKPAIGKQTNACKRCNCNNHATSCHFDAAVYELYNQG</sequence>
<evidence type="ECO:0000313" key="9">
    <source>
        <dbReference type="Proteomes" id="UP001233999"/>
    </source>
</evidence>
<dbReference type="GO" id="GO:0009888">
    <property type="term" value="P:tissue development"/>
    <property type="evidence" value="ECO:0007669"/>
    <property type="project" value="TreeGrafter"/>
</dbReference>
<feature type="chain" id="PRO_5042177677" description="Laminin N-terminal domain-containing protein" evidence="6">
    <location>
        <begin position="21"/>
        <end position="349"/>
    </location>
</feature>
<comment type="subcellular location">
    <subcellularLocation>
        <location evidence="1">Secreted</location>
        <location evidence="1">Extracellular space</location>
        <location evidence="1">Extracellular matrix</location>
        <location evidence="1">Basement membrane</location>
    </subcellularLocation>
</comment>
<dbReference type="AlphaFoldDB" id="A0AAD8E6K7"/>
<keyword evidence="2" id="KW-0964">Secreted</keyword>
<dbReference type="PANTHER" id="PTHR10574">
    <property type="entry name" value="NETRIN/LAMININ-RELATED"/>
    <property type="match status" value="1"/>
</dbReference>
<evidence type="ECO:0000313" key="8">
    <source>
        <dbReference type="EMBL" id="KAJ9579190.1"/>
    </source>
</evidence>
<dbReference type="GO" id="GO:0034446">
    <property type="term" value="P:substrate adhesion-dependent cell spreading"/>
    <property type="evidence" value="ECO:0007669"/>
    <property type="project" value="TreeGrafter"/>
</dbReference>
<dbReference type="GO" id="GO:0070831">
    <property type="term" value="P:basement membrane assembly"/>
    <property type="evidence" value="ECO:0007669"/>
    <property type="project" value="TreeGrafter"/>
</dbReference>
<dbReference type="SMART" id="SM00136">
    <property type="entry name" value="LamNT"/>
    <property type="match status" value="1"/>
</dbReference>
<keyword evidence="6" id="KW-0732">Signal</keyword>
<dbReference type="FunFam" id="2.60.120.260:FF:000010">
    <property type="entry name" value="Laminin subunit beta 1"/>
    <property type="match status" value="1"/>
</dbReference>
<evidence type="ECO:0000256" key="5">
    <source>
        <dbReference type="ARBA" id="ARBA00023292"/>
    </source>
</evidence>
<dbReference type="SMART" id="SM00180">
    <property type="entry name" value="EGF_Lam"/>
    <property type="match status" value="1"/>
</dbReference>
<evidence type="ECO:0000256" key="3">
    <source>
        <dbReference type="ARBA" id="ARBA00022889"/>
    </source>
</evidence>
<keyword evidence="5" id="KW-0424">Laminin EGF-like domain</keyword>
<dbReference type="GO" id="GO:0009887">
    <property type="term" value="P:animal organ morphogenesis"/>
    <property type="evidence" value="ECO:0007669"/>
    <property type="project" value="TreeGrafter"/>
</dbReference>
<evidence type="ECO:0000256" key="1">
    <source>
        <dbReference type="ARBA" id="ARBA00004302"/>
    </source>
</evidence>
<dbReference type="Gene3D" id="2.170.300.10">
    <property type="entry name" value="Tie2 ligand-binding domain superfamily"/>
    <property type="match status" value="1"/>
</dbReference>
<name>A0AAD8E6K7_DIPPU</name>
<keyword evidence="3" id="KW-0130">Cell adhesion</keyword>
<evidence type="ECO:0000256" key="4">
    <source>
        <dbReference type="ARBA" id="ARBA00023157"/>
    </source>
</evidence>
<dbReference type="GO" id="GO:0007411">
    <property type="term" value="P:axon guidance"/>
    <property type="evidence" value="ECO:0007669"/>
    <property type="project" value="TreeGrafter"/>
</dbReference>
<keyword evidence="2" id="KW-0084">Basement membrane</keyword>
<organism evidence="8 9">
    <name type="scientific">Diploptera punctata</name>
    <name type="common">Pacific beetle cockroach</name>
    <dbReference type="NCBI Taxonomy" id="6984"/>
    <lineage>
        <taxon>Eukaryota</taxon>
        <taxon>Metazoa</taxon>
        <taxon>Ecdysozoa</taxon>
        <taxon>Arthropoda</taxon>
        <taxon>Hexapoda</taxon>
        <taxon>Insecta</taxon>
        <taxon>Pterygota</taxon>
        <taxon>Neoptera</taxon>
        <taxon>Polyneoptera</taxon>
        <taxon>Dictyoptera</taxon>
        <taxon>Blattodea</taxon>
        <taxon>Blaberoidea</taxon>
        <taxon>Blaberidae</taxon>
        <taxon>Diplopterinae</taxon>
        <taxon>Diploptera</taxon>
    </lineage>
</organism>
<dbReference type="SUPFAM" id="SSF57196">
    <property type="entry name" value="EGF/Laminin"/>
    <property type="match status" value="1"/>
</dbReference>
<dbReference type="EMBL" id="JASPKZ010008616">
    <property type="protein sequence ID" value="KAJ9579190.1"/>
    <property type="molecule type" value="Genomic_DNA"/>
</dbReference>
<dbReference type="Proteomes" id="UP001233999">
    <property type="component" value="Unassembled WGS sequence"/>
</dbReference>
<dbReference type="PANTHER" id="PTHR10574:SF375">
    <property type="entry name" value="LAMININ SUBUNIT BETA-1"/>
    <property type="match status" value="1"/>
</dbReference>
<evidence type="ECO:0000256" key="6">
    <source>
        <dbReference type="SAM" id="SignalP"/>
    </source>
</evidence>
<dbReference type="Pfam" id="PF00055">
    <property type="entry name" value="Laminin_N"/>
    <property type="match status" value="1"/>
</dbReference>
<feature type="signal peptide" evidence="6">
    <location>
        <begin position="1"/>
        <end position="20"/>
    </location>
</feature>
<reference evidence="8" key="1">
    <citation type="journal article" date="2023" name="IScience">
        <title>Live-bearing cockroach genome reveals convergent evolutionary mechanisms linked to viviparity in insects and beyond.</title>
        <authorList>
            <person name="Fouks B."/>
            <person name="Harrison M.C."/>
            <person name="Mikhailova A.A."/>
            <person name="Marchal E."/>
            <person name="English S."/>
            <person name="Carruthers M."/>
            <person name="Jennings E.C."/>
            <person name="Chiamaka E.L."/>
            <person name="Frigard R.A."/>
            <person name="Pippel M."/>
            <person name="Attardo G.M."/>
            <person name="Benoit J.B."/>
            <person name="Bornberg-Bauer E."/>
            <person name="Tobe S.S."/>
        </authorList>
    </citation>
    <scope>NUCLEOTIDE SEQUENCE</scope>
    <source>
        <strain evidence="8">Stay&amp;Tobe</strain>
    </source>
</reference>
<dbReference type="InterPro" id="IPR008211">
    <property type="entry name" value="Laminin_N"/>
</dbReference>
<keyword evidence="4" id="KW-1015">Disulfide bond</keyword>
<keyword evidence="9" id="KW-1185">Reference proteome</keyword>
<dbReference type="InterPro" id="IPR050440">
    <property type="entry name" value="Laminin/Netrin_ECM"/>
</dbReference>
<protein>
    <recommendedName>
        <fullName evidence="7">Laminin N-terminal domain-containing protein</fullName>
    </recommendedName>
</protein>
<evidence type="ECO:0000256" key="2">
    <source>
        <dbReference type="ARBA" id="ARBA00022869"/>
    </source>
</evidence>
<evidence type="ECO:0000259" key="7">
    <source>
        <dbReference type="PROSITE" id="PS51117"/>
    </source>
</evidence>
<accession>A0AAD8E6K7</accession>
<comment type="caution">
    <text evidence="8">The sequence shown here is derived from an EMBL/GenBank/DDBJ whole genome shotgun (WGS) entry which is preliminary data.</text>
</comment>
<dbReference type="GO" id="GO:0016477">
    <property type="term" value="P:cell migration"/>
    <property type="evidence" value="ECO:0007669"/>
    <property type="project" value="TreeGrafter"/>
</dbReference>